<evidence type="ECO:0000313" key="2">
    <source>
        <dbReference type="EMBL" id="KAF4610553.1"/>
    </source>
</evidence>
<keyword evidence="1" id="KW-0732">Signal</keyword>
<name>A0A8H4QGI6_9AGAR</name>
<accession>A0A8H4QGI6</accession>
<comment type="caution">
    <text evidence="2">The sequence shown here is derived from an EMBL/GenBank/DDBJ whole genome shotgun (WGS) entry which is preliminary data.</text>
</comment>
<protein>
    <submittedName>
        <fullName evidence="2">Uncharacterized protein</fullName>
    </submittedName>
</protein>
<dbReference type="EMBL" id="JAACJL010000058">
    <property type="protein sequence ID" value="KAF4610553.1"/>
    <property type="molecule type" value="Genomic_DNA"/>
</dbReference>
<sequence length="182" mass="18175">MSFIQLKRAALLLCATLAVQVSAAPAADAAVEIIPGPGLPSLQSLGLTSADIFRMSAERSVTARNEVETSLTKRIDTTCQNIAGHTVSAANAAACVTFLRNLGTQACGVNGDNVIFCQAGDAAIGGSNVSGGPSASSFCSDVAIGAQNILNACTMSNGQVEGFAAANGNGFLVVSIEPPTGA</sequence>
<reference evidence="2 3" key="1">
    <citation type="submission" date="2019-12" db="EMBL/GenBank/DDBJ databases">
        <authorList>
            <person name="Floudas D."/>
            <person name="Bentzer J."/>
            <person name="Ahren D."/>
            <person name="Johansson T."/>
            <person name="Persson P."/>
            <person name="Tunlid A."/>
        </authorList>
    </citation>
    <scope>NUCLEOTIDE SEQUENCE [LARGE SCALE GENOMIC DNA]</scope>
    <source>
        <strain evidence="2 3">CBS 102.39</strain>
    </source>
</reference>
<feature type="chain" id="PRO_5034455030" evidence="1">
    <location>
        <begin position="24"/>
        <end position="182"/>
    </location>
</feature>
<feature type="signal peptide" evidence="1">
    <location>
        <begin position="1"/>
        <end position="23"/>
    </location>
</feature>
<organism evidence="2 3">
    <name type="scientific">Agrocybe pediades</name>
    <dbReference type="NCBI Taxonomy" id="84607"/>
    <lineage>
        <taxon>Eukaryota</taxon>
        <taxon>Fungi</taxon>
        <taxon>Dikarya</taxon>
        <taxon>Basidiomycota</taxon>
        <taxon>Agaricomycotina</taxon>
        <taxon>Agaricomycetes</taxon>
        <taxon>Agaricomycetidae</taxon>
        <taxon>Agaricales</taxon>
        <taxon>Agaricineae</taxon>
        <taxon>Strophariaceae</taxon>
        <taxon>Agrocybe</taxon>
    </lineage>
</organism>
<dbReference type="PANTHER" id="PTHR39603">
    <property type="entry name" value="CYANOVIRIN-N DOMAIN-CONTAINING PROTEIN"/>
    <property type="match status" value="1"/>
</dbReference>
<dbReference type="Proteomes" id="UP000521872">
    <property type="component" value="Unassembled WGS sequence"/>
</dbReference>
<evidence type="ECO:0000313" key="3">
    <source>
        <dbReference type="Proteomes" id="UP000521872"/>
    </source>
</evidence>
<dbReference type="AlphaFoldDB" id="A0A8H4QGI6"/>
<gene>
    <name evidence="2" type="ORF">D9613_006700</name>
</gene>
<evidence type="ECO:0000256" key="1">
    <source>
        <dbReference type="SAM" id="SignalP"/>
    </source>
</evidence>
<dbReference type="PANTHER" id="PTHR39603:SF1">
    <property type="entry name" value="CYANOVIRIN-N DOMAIN-CONTAINING PROTEIN"/>
    <property type="match status" value="1"/>
</dbReference>
<keyword evidence="3" id="KW-1185">Reference proteome</keyword>
<proteinExistence type="predicted"/>